<name>L2GW91_VAVCU</name>
<accession>L2GW91</accession>
<dbReference type="InterPro" id="IPR015419">
    <property type="entry name" value="CTAG/Pcc1"/>
</dbReference>
<sequence length="79" mass="9243">MDFSSTFRIRHKDPHNIKRILEVDRDHRDDSQTTYNAEDGAVVVNISCSSFTSLKKSTYDLFKKLSLIEETTQVIERHK</sequence>
<organism evidence="2 3">
    <name type="scientific">Vavraia culicis (isolate floridensis)</name>
    <name type="common">Microsporidian parasite</name>
    <dbReference type="NCBI Taxonomy" id="948595"/>
    <lineage>
        <taxon>Eukaryota</taxon>
        <taxon>Fungi</taxon>
        <taxon>Fungi incertae sedis</taxon>
        <taxon>Microsporidia</taxon>
        <taxon>Pleistophoridae</taxon>
        <taxon>Vavraia</taxon>
    </lineage>
</organism>
<dbReference type="Pfam" id="PF09341">
    <property type="entry name" value="Pcc1"/>
    <property type="match status" value="1"/>
</dbReference>
<proteinExistence type="inferred from homology"/>
<dbReference type="InParanoid" id="L2GW91"/>
<dbReference type="EMBL" id="GL877415">
    <property type="protein sequence ID" value="ELA47568.1"/>
    <property type="molecule type" value="Genomic_DNA"/>
</dbReference>
<reference evidence="3" key="1">
    <citation type="submission" date="2011-03" db="EMBL/GenBank/DDBJ databases">
        <title>The genome sequence of Vavraia culicis strain floridensis.</title>
        <authorList>
            <consortium name="The Broad Institute Genome Sequencing Platform"/>
            <person name="Cuomo C."/>
            <person name="Becnel J."/>
            <person name="Sanscrainte N."/>
            <person name="Young S.K."/>
            <person name="Zeng Q."/>
            <person name="Gargeya S."/>
            <person name="Fitzgerald M."/>
            <person name="Haas B."/>
            <person name="Abouelleil A."/>
            <person name="Alvarado L."/>
            <person name="Arachchi H.M."/>
            <person name="Berlin A."/>
            <person name="Chapman S.B."/>
            <person name="Gearin G."/>
            <person name="Goldberg J."/>
            <person name="Griggs A."/>
            <person name="Gujja S."/>
            <person name="Hansen M."/>
            <person name="Heiman D."/>
            <person name="Howarth C."/>
            <person name="Larimer J."/>
            <person name="Lui A."/>
            <person name="MacDonald P.J.P."/>
            <person name="McCowen C."/>
            <person name="Montmayeur A."/>
            <person name="Murphy C."/>
            <person name="Neiman D."/>
            <person name="Pearson M."/>
            <person name="Priest M."/>
            <person name="Roberts A."/>
            <person name="Saif S."/>
            <person name="Shea T."/>
            <person name="Sisk P."/>
            <person name="Stolte C."/>
            <person name="Sykes S."/>
            <person name="Wortman J."/>
            <person name="Nusbaum C."/>
            <person name="Birren B."/>
        </authorList>
    </citation>
    <scope>NUCLEOTIDE SEQUENCE [LARGE SCALE GENOMIC DNA]</scope>
    <source>
        <strain evidence="3">floridensis</strain>
    </source>
</reference>
<dbReference type="HOGENOM" id="CLU_175759_0_0_1"/>
<dbReference type="GeneID" id="19878774"/>
<evidence type="ECO:0000256" key="1">
    <source>
        <dbReference type="ARBA" id="ARBA00007073"/>
    </source>
</evidence>
<evidence type="ECO:0000313" key="2">
    <source>
        <dbReference type="EMBL" id="ELA47568.1"/>
    </source>
</evidence>
<keyword evidence="3" id="KW-1185">Reference proteome</keyword>
<dbReference type="RefSeq" id="XP_008073913.1">
    <property type="nucleotide sequence ID" value="XM_008075722.1"/>
</dbReference>
<gene>
    <name evidence="2" type="ORF">VCUG_00891</name>
</gene>
<dbReference type="OrthoDB" id="10353159at2759"/>
<dbReference type="OMA" id="DHRDDSQ"/>
<evidence type="ECO:0000313" key="3">
    <source>
        <dbReference type="Proteomes" id="UP000011081"/>
    </source>
</evidence>
<dbReference type="AlphaFoldDB" id="L2GW91"/>
<evidence type="ECO:0008006" key="4">
    <source>
        <dbReference type="Google" id="ProtNLM"/>
    </source>
</evidence>
<comment type="similarity">
    <text evidence="1">Belongs to the CTAG/PCC1 family.</text>
</comment>
<dbReference type="VEuPathDB" id="MicrosporidiaDB:VCUG_00891"/>
<protein>
    <recommendedName>
        <fullName evidence="4">Transcription factor Pcc1</fullName>
    </recommendedName>
</protein>
<dbReference type="Proteomes" id="UP000011081">
    <property type="component" value="Unassembled WGS sequence"/>
</dbReference>